<evidence type="ECO:0000256" key="2">
    <source>
        <dbReference type="ARBA" id="ARBA00001997"/>
    </source>
</evidence>
<dbReference type="UniPathway" id="UPA00124"/>
<organism evidence="8 9">
    <name type="scientific">Aquabacterium olei</name>
    <dbReference type="NCBI Taxonomy" id="1296669"/>
    <lineage>
        <taxon>Bacteria</taxon>
        <taxon>Pseudomonadati</taxon>
        <taxon>Pseudomonadota</taxon>
        <taxon>Betaproteobacteria</taxon>
        <taxon>Burkholderiales</taxon>
        <taxon>Aquabacterium</taxon>
    </lineage>
</organism>
<dbReference type="SUPFAM" id="SSF51182">
    <property type="entry name" value="RmlC-like cupins"/>
    <property type="match status" value="1"/>
</dbReference>
<dbReference type="Proteomes" id="UP000244892">
    <property type="component" value="Chromosome"/>
</dbReference>
<accession>A0A2U8FVP4</accession>
<proteinExistence type="inferred from homology"/>
<dbReference type="PANTHER" id="PTHR21047">
    <property type="entry name" value="DTDP-6-DEOXY-D-GLUCOSE-3,5 EPIMERASE"/>
    <property type="match status" value="1"/>
</dbReference>
<keyword evidence="7" id="KW-0413">Isomerase</keyword>
<dbReference type="InterPro" id="IPR000888">
    <property type="entry name" value="RmlC-like"/>
</dbReference>
<dbReference type="GO" id="GO:0019305">
    <property type="term" value="P:dTDP-rhamnose biosynthetic process"/>
    <property type="evidence" value="ECO:0007669"/>
    <property type="project" value="UniProtKB-UniRule"/>
</dbReference>
<comment type="subunit">
    <text evidence="7">Homodimer.</text>
</comment>
<evidence type="ECO:0000256" key="4">
    <source>
        <dbReference type="ARBA" id="ARBA00019595"/>
    </source>
</evidence>
<evidence type="ECO:0000256" key="5">
    <source>
        <dbReference type="PIRSR" id="PIRSR600888-1"/>
    </source>
</evidence>
<sequence>MKLIRTALPDVVIIEPAVYGDDRGWFMESFNEGRFEDELGKLGLPVPRRFVQDNHSCSRRGVLRGLHYQLAPRAQGKLVRVVQGAAFDVAVDIRKDSPTFGQWVGVELTADNQRQLWIPAGFAHGFVALEDNTHFLYKTTDTYSREHERSIRWDDPDIGVAWPLGGLTPVLAPKDAEAPLLSRADTF</sequence>
<feature type="active site" description="Proton acceptor" evidence="5">
    <location>
        <position position="67"/>
    </location>
</feature>
<reference evidence="8 9" key="1">
    <citation type="submission" date="2018-05" db="EMBL/GenBank/DDBJ databases">
        <title>complete genome sequence of Aquabacterium olei NBRC 110486.</title>
        <authorList>
            <person name="Tang B."/>
            <person name="Chang J."/>
            <person name="Zhang L."/>
            <person name="Yang H."/>
        </authorList>
    </citation>
    <scope>NUCLEOTIDE SEQUENCE [LARGE SCALE GENOMIC DNA]</scope>
    <source>
        <strain evidence="8 9">NBRC 110486</strain>
    </source>
</reference>
<dbReference type="GO" id="GO:0005829">
    <property type="term" value="C:cytosol"/>
    <property type="evidence" value="ECO:0007669"/>
    <property type="project" value="TreeGrafter"/>
</dbReference>
<dbReference type="EC" id="5.1.3.13" evidence="3 7"/>
<dbReference type="EMBL" id="CP029210">
    <property type="protein sequence ID" value="AWI54484.1"/>
    <property type="molecule type" value="Genomic_DNA"/>
</dbReference>
<comment type="catalytic activity">
    <reaction evidence="1 7">
        <text>dTDP-4-dehydro-6-deoxy-alpha-D-glucose = dTDP-4-dehydro-beta-L-rhamnose</text>
        <dbReference type="Rhea" id="RHEA:16969"/>
        <dbReference type="ChEBI" id="CHEBI:57649"/>
        <dbReference type="ChEBI" id="CHEBI:62830"/>
        <dbReference type="EC" id="5.1.3.13"/>
    </reaction>
</comment>
<protein>
    <recommendedName>
        <fullName evidence="4 7">dTDP-4-dehydrorhamnose 3,5-epimerase</fullName>
        <ecNumber evidence="3 7">5.1.3.13</ecNumber>
    </recommendedName>
    <alternativeName>
        <fullName evidence="7">Thymidine diphospho-4-keto-rhamnose 3,5-epimerase</fullName>
    </alternativeName>
</protein>
<gene>
    <name evidence="8" type="primary">rfbC</name>
    <name evidence="8" type="ORF">DEH84_14415</name>
</gene>
<dbReference type="Gene3D" id="2.60.120.10">
    <property type="entry name" value="Jelly Rolls"/>
    <property type="match status" value="1"/>
</dbReference>
<evidence type="ECO:0000256" key="7">
    <source>
        <dbReference type="RuleBase" id="RU364069"/>
    </source>
</evidence>
<dbReference type="KEGG" id="aon:DEH84_14415"/>
<comment type="pathway">
    <text evidence="7">Carbohydrate biosynthesis; dTDP-L-rhamnose biosynthesis.</text>
</comment>
<dbReference type="Pfam" id="PF00908">
    <property type="entry name" value="dTDP_sugar_isom"/>
    <property type="match status" value="1"/>
</dbReference>
<dbReference type="PANTHER" id="PTHR21047:SF2">
    <property type="entry name" value="THYMIDINE DIPHOSPHO-4-KETO-RHAMNOSE 3,5-EPIMERASE"/>
    <property type="match status" value="1"/>
</dbReference>
<comment type="similarity">
    <text evidence="7">Belongs to the dTDP-4-dehydrorhamnose 3,5-epimerase family.</text>
</comment>
<dbReference type="GO" id="GO:0000271">
    <property type="term" value="P:polysaccharide biosynthetic process"/>
    <property type="evidence" value="ECO:0007669"/>
    <property type="project" value="TreeGrafter"/>
</dbReference>
<evidence type="ECO:0000313" key="9">
    <source>
        <dbReference type="Proteomes" id="UP000244892"/>
    </source>
</evidence>
<evidence type="ECO:0000256" key="6">
    <source>
        <dbReference type="PIRSR" id="PIRSR600888-3"/>
    </source>
</evidence>
<comment type="function">
    <text evidence="2 7">Catalyzes the epimerization of the C3' and C5'positions of dTDP-6-deoxy-D-xylo-4-hexulose, forming dTDP-6-deoxy-L-lyxo-4-hexulose.</text>
</comment>
<dbReference type="NCBIfam" id="TIGR01221">
    <property type="entry name" value="rmlC"/>
    <property type="match status" value="1"/>
</dbReference>
<dbReference type="CDD" id="cd00438">
    <property type="entry name" value="cupin_RmlC"/>
    <property type="match status" value="1"/>
</dbReference>
<dbReference type="GO" id="GO:0008830">
    <property type="term" value="F:dTDP-4-dehydrorhamnose 3,5-epimerase activity"/>
    <property type="evidence" value="ECO:0007669"/>
    <property type="project" value="UniProtKB-UniRule"/>
</dbReference>
<keyword evidence="9" id="KW-1185">Reference proteome</keyword>
<evidence type="ECO:0000313" key="8">
    <source>
        <dbReference type="EMBL" id="AWI54484.1"/>
    </source>
</evidence>
<feature type="site" description="Participates in a stacking interaction with the thymidine ring of dTDP-4-oxo-6-deoxyglucose" evidence="6">
    <location>
        <position position="143"/>
    </location>
</feature>
<dbReference type="InterPro" id="IPR014710">
    <property type="entry name" value="RmlC-like_jellyroll"/>
</dbReference>
<dbReference type="AlphaFoldDB" id="A0A2U8FVP4"/>
<dbReference type="OrthoDB" id="9800680at2"/>
<dbReference type="RefSeq" id="WP_109037478.1">
    <property type="nucleotide sequence ID" value="NZ_CP029210.1"/>
</dbReference>
<feature type="active site" description="Proton donor" evidence="5">
    <location>
        <position position="137"/>
    </location>
</feature>
<name>A0A2U8FVP4_9BURK</name>
<dbReference type="InterPro" id="IPR011051">
    <property type="entry name" value="RmlC_Cupin_sf"/>
</dbReference>
<evidence type="ECO:0000256" key="3">
    <source>
        <dbReference type="ARBA" id="ARBA00012098"/>
    </source>
</evidence>
<evidence type="ECO:0000256" key="1">
    <source>
        <dbReference type="ARBA" id="ARBA00001298"/>
    </source>
</evidence>